<organism evidence="2 3">
    <name type="scientific">Vanilla planifolia</name>
    <name type="common">Vanilla</name>
    <dbReference type="NCBI Taxonomy" id="51239"/>
    <lineage>
        <taxon>Eukaryota</taxon>
        <taxon>Viridiplantae</taxon>
        <taxon>Streptophyta</taxon>
        <taxon>Embryophyta</taxon>
        <taxon>Tracheophyta</taxon>
        <taxon>Spermatophyta</taxon>
        <taxon>Magnoliopsida</taxon>
        <taxon>Liliopsida</taxon>
        <taxon>Asparagales</taxon>
        <taxon>Orchidaceae</taxon>
        <taxon>Vanilloideae</taxon>
        <taxon>Vanilleae</taxon>
        <taxon>Vanilla</taxon>
    </lineage>
</organism>
<dbReference type="Proteomes" id="UP000636800">
    <property type="component" value="Chromosome 5"/>
</dbReference>
<reference evidence="2 3" key="1">
    <citation type="journal article" date="2020" name="Nat. Food">
        <title>A phased Vanilla planifolia genome enables genetic improvement of flavour and production.</title>
        <authorList>
            <person name="Hasing T."/>
            <person name="Tang H."/>
            <person name="Brym M."/>
            <person name="Khazi F."/>
            <person name="Huang T."/>
            <person name="Chambers A.H."/>
        </authorList>
    </citation>
    <scope>NUCLEOTIDE SEQUENCE [LARGE SCALE GENOMIC DNA]</scope>
    <source>
        <tissue evidence="2">Leaf</tissue>
    </source>
</reference>
<keyword evidence="3" id="KW-1185">Reference proteome</keyword>
<feature type="compositionally biased region" description="Polar residues" evidence="1">
    <location>
        <begin position="1"/>
        <end position="12"/>
    </location>
</feature>
<evidence type="ECO:0000313" key="3">
    <source>
        <dbReference type="Proteomes" id="UP000636800"/>
    </source>
</evidence>
<dbReference type="OrthoDB" id="10249433at2759"/>
<dbReference type="AlphaFoldDB" id="A0A835QZM3"/>
<accession>A0A835QZM3</accession>
<comment type="caution">
    <text evidence="2">The sequence shown here is derived from an EMBL/GenBank/DDBJ whole genome shotgun (WGS) entry which is preliminary data.</text>
</comment>
<evidence type="ECO:0000313" key="2">
    <source>
        <dbReference type="EMBL" id="KAG0480868.1"/>
    </source>
</evidence>
<proteinExistence type="predicted"/>
<name>A0A835QZM3_VANPL</name>
<dbReference type="EMBL" id="JADCNL010000005">
    <property type="protein sequence ID" value="KAG0480868.1"/>
    <property type="molecule type" value="Genomic_DNA"/>
</dbReference>
<feature type="region of interest" description="Disordered" evidence="1">
    <location>
        <begin position="1"/>
        <end position="82"/>
    </location>
</feature>
<sequence>MAPATTDSTGSSGLVDEGRKSDGCSPDSATAIRKSNLKKTMEEEKTDSNNLNEAPSIAGCLDVSSDVNNGKTQQRRRQAGEKKNSLLHFFSSSCYFS</sequence>
<evidence type="ECO:0000256" key="1">
    <source>
        <dbReference type="SAM" id="MobiDB-lite"/>
    </source>
</evidence>
<gene>
    <name evidence="2" type="ORF">HPP92_011726</name>
</gene>
<protein>
    <submittedName>
        <fullName evidence="2">Uncharacterized protein</fullName>
    </submittedName>
</protein>